<feature type="region of interest" description="Disordered" evidence="2">
    <location>
        <begin position="50"/>
        <end position="154"/>
    </location>
</feature>
<keyword evidence="5" id="KW-1185">Reference proteome</keyword>
<dbReference type="Gene3D" id="2.40.50.140">
    <property type="entry name" value="Nucleic acid-binding proteins"/>
    <property type="match status" value="1"/>
</dbReference>
<dbReference type="Pfam" id="PF00773">
    <property type="entry name" value="RNB"/>
    <property type="match status" value="1"/>
</dbReference>
<dbReference type="InterPro" id="IPR041505">
    <property type="entry name" value="Dis3_CSD2"/>
</dbReference>
<feature type="compositionally biased region" description="Low complexity" evidence="2">
    <location>
        <begin position="118"/>
        <end position="129"/>
    </location>
</feature>
<dbReference type="Pfam" id="PF17877">
    <property type="entry name" value="Dis3l2_C_term"/>
    <property type="match status" value="1"/>
</dbReference>
<sequence>MTPLDGVNSPPNPVRPPGMHEHSPLRPRADEDVSLSQERLVRTQLQQLGLEAVDDLPSPYREDRHPVHTNNLMQSPSVAITSAPRMSGTPSTSMSPMQQRWASRGAWAPSMDTVDVQSSPSRGGVSSSPWDANPPTLGPAMSASRPLGMASGASTASSASANAMRLHPMPSGDLNVSFRFPSSTPTYVPATEEPVLSDPAQLGRESLRWGSSAMPLLPPLPPLSFGGLDPRRSDQGVSHRRIHSDTGAFQAGPRTPWSPPSGPASSRPAGGMTAGQDRSVQLAPNFSFPPRHAQESTGPALVPPATTAQSSHGTGSHAAITPRPLRSASAHRAPSHTRHASYQLSTELSPEFLMAGGGIVNLATLGLSHAWTDNVETMESNDRQPASRQQHHRSSSMSSTPWPIPTQDELMAGLPQAQAQLAALHRSRQQLGPAMHHRAASHGRSASMGSQSGLGASGGAQRRALFGSYLPQSSLPYLLLAGKLVVGVLRINQRNRSDAWVTTEVLGCDIFISGSKDRNRALEGDLVAVELLDPKEVWQTKRDKVDKKKRKEHSHGASSTTLMAPIASRRADKARDDIDVEGARLDLIDDEEESESAPPALAGHVVAIVERIPGQMFPGTLGLLRPSSAATKEKQQAERGGDDDESSTASPTRPKIVWFRPSDKRVPLIAIPADQAPNDFWSEAKQEEYSRCLFVACIKRWPITSLHPFGSLVDRLGPIHSLQAESQALLRTHCHNVTVPWTEAALRVAPPTSITSTERAARRAFEAVALMPSRGPCEAAYSVVWSDEACAWEVGIHTTDVVALCPPGSALDREVRQRAAAVSLVEEEYAMWPDSILACASMETQRETRTFSVVFTLRQGACVDVWVGRSLVQITQTVSSPAAWLASLSDQARACVDAFACTHREARLVRGALCLPPLAHLSFTLDAKNEPDDVYAVCDTSHAAMVLDEWRIQANTAVAHTLAVALPDTALLVQQALPSERAMAELTAAWASLCPARPLDTYSLADAWAYVRTQGTDAMQEVGAALLRKALPPPKLFCPTLVDMAKFLHVGTAEPIYTDYLHPLRRYSDVCIQRQLDAVCQHRVADLGEPAEMLAKAAQQCYSKNRAAWTAMRQSEHLFLCRYLQNDVARQLVPRRALVMTVSEASFDIIIPSLTVQKRMHLDCLPLEHVQYDASQSSLSLQWRRETHPLTWLAQSIDDAQCAALWETYKDQLPWPPASLHTHIQPLAELRVLVLSDMEKSPSILKVVMAA</sequence>
<dbReference type="GO" id="GO:0000932">
    <property type="term" value="C:P-body"/>
    <property type="evidence" value="ECO:0007669"/>
    <property type="project" value="TreeGrafter"/>
</dbReference>
<dbReference type="SUPFAM" id="SSF50249">
    <property type="entry name" value="Nucleic acid-binding proteins"/>
    <property type="match status" value="2"/>
</dbReference>
<feature type="compositionally biased region" description="Basic and acidic residues" evidence="2">
    <location>
        <begin position="18"/>
        <end position="31"/>
    </location>
</feature>
<dbReference type="GO" id="GO:0003723">
    <property type="term" value="F:RNA binding"/>
    <property type="evidence" value="ECO:0007669"/>
    <property type="project" value="InterPro"/>
</dbReference>
<comment type="similarity">
    <text evidence="1">Belongs to the RNR ribonuclease family.</text>
</comment>
<dbReference type="FunFam" id="2.40.50.700:FF:000002">
    <property type="entry name" value="Cell wall biogenesis protein"/>
    <property type="match status" value="1"/>
</dbReference>
<feature type="region of interest" description="Disordered" evidence="2">
    <location>
        <begin position="378"/>
        <end position="408"/>
    </location>
</feature>
<organism evidence="4 5">
    <name type="scientific">Malassezia pachydermatis</name>
    <dbReference type="NCBI Taxonomy" id="77020"/>
    <lineage>
        <taxon>Eukaryota</taxon>
        <taxon>Fungi</taxon>
        <taxon>Dikarya</taxon>
        <taxon>Basidiomycota</taxon>
        <taxon>Ustilaginomycotina</taxon>
        <taxon>Malasseziomycetes</taxon>
        <taxon>Malasseziales</taxon>
        <taxon>Malasseziaceae</taxon>
        <taxon>Malassezia</taxon>
    </lineage>
</organism>
<dbReference type="InterPro" id="IPR001900">
    <property type="entry name" value="RNase_II/R"/>
</dbReference>
<dbReference type="PANTHER" id="PTHR23355">
    <property type="entry name" value="RIBONUCLEASE"/>
    <property type="match status" value="1"/>
</dbReference>
<evidence type="ECO:0000313" key="5">
    <source>
        <dbReference type="Proteomes" id="UP000037751"/>
    </source>
</evidence>
<dbReference type="GeneID" id="28726849"/>
<evidence type="ECO:0000259" key="3">
    <source>
        <dbReference type="SMART" id="SM00955"/>
    </source>
</evidence>
<dbReference type="InterPro" id="IPR050180">
    <property type="entry name" value="RNR_Ribonuclease"/>
</dbReference>
<gene>
    <name evidence="4" type="ORF">Malapachy_0455</name>
</gene>
<feature type="domain" description="RNB" evidence="3">
    <location>
        <begin position="774"/>
        <end position="1082"/>
    </location>
</feature>
<name>A0A0M9VN57_9BASI</name>
<dbReference type="GO" id="GO:0000175">
    <property type="term" value="F:3'-5'-RNA exonuclease activity"/>
    <property type="evidence" value="ECO:0007669"/>
    <property type="project" value="TreeGrafter"/>
</dbReference>
<dbReference type="SMART" id="SM00955">
    <property type="entry name" value="RNB"/>
    <property type="match status" value="1"/>
</dbReference>
<proteinExistence type="inferred from homology"/>
<dbReference type="PANTHER" id="PTHR23355:SF9">
    <property type="entry name" value="DIS3-LIKE EXONUCLEASE 2"/>
    <property type="match status" value="1"/>
</dbReference>
<feature type="region of interest" description="Disordered" evidence="2">
    <location>
        <begin position="427"/>
        <end position="457"/>
    </location>
</feature>
<dbReference type="GO" id="GO:0006402">
    <property type="term" value="P:mRNA catabolic process"/>
    <property type="evidence" value="ECO:0007669"/>
    <property type="project" value="TreeGrafter"/>
</dbReference>
<dbReference type="Gene3D" id="2.40.50.690">
    <property type="match status" value="1"/>
</dbReference>
<feature type="region of interest" description="Disordered" evidence="2">
    <location>
        <begin position="221"/>
        <end position="342"/>
    </location>
</feature>
<dbReference type="RefSeq" id="XP_017990605.1">
    <property type="nucleotide sequence ID" value="XM_018134974.1"/>
</dbReference>
<dbReference type="InterPro" id="IPR012340">
    <property type="entry name" value="NA-bd_OB-fold"/>
</dbReference>
<feature type="region of interest" description="Disordered" evidence="2">
    <location>
        <begin position="623"/>
        <end position="655"/>
    </location>
</feature>
<evidence type="ECO:0000256" key="1">
    <source>
        <dbReference type="ARBA" id="ARBA00005785"/>
    </source>
</evidence>
<dbReference type="OrthoDB" id="372421at2759"/>
<evidence type="ECO:0000313" key="4">
    <source>
        <dbReference type="EMBL" id="KOS12973.1"/>
    </source>
</evidence>
<feature type="compositionally biased region" description="Low complexity" evidence="2">
    <location>
        <begin position="86"/>
        <end position="97"/>
    </location>
</feature>
<protein>
    <submittedName>
        <fullName evidence="4">Ssd1 protein</fullName>
    </submittedName>
</protein>
<dbReference type="Gene3D" id="2.40.50.700">
    <property type="match status" value="1"/>
</dbReference>
<dbReference type="EMBL" id="LGAV01000008">
    <property type="protein sequence ID" value="KOS12973.1"/>
    <property type="molecule type" value="Genomic_DNA"/>
</dbReference>
<feature type="compositionally biased region" description="Polar residues" evidence="2">
    <location>
        <begin position="68"/>
        <end position="80"/>
    </location>
</feature>
<feature type="compositionally biased region" description="Basic and acidic residues" evidence="2">
    <location>
        <begin position="631"/>
        <end position="640"/>
    </location>
</feature>
<dbReference type="STRING" id="77020.A0A0M9VN57"/>
<dbReference type="InterPro" id="IPR041093">
    <property type="entry name" value="Dis3l2-like_C"/>
</dbReference>
<dbReference type="AlphaFoldDB" id="A0A0M9VN57"/>
<dbReference type="Proteomes" id="UP000037751">
    <property type="component" value="Unassembled WGS sequence"/>
</dbReference>
<feature type="compositionally biased region" description="Low complexity" evidence="2">
    <location>
        <begin position="445"/>
        <end position="457"/>
    </location>
</feature>
<feature type="region of interest" description="Disordered" evidence="2">
    <location>
        <begin position="1"/>
        <end position="36"/>
    </location>
</feature>
<evidence type="ECO:0000256" key="2">
    <source>
        <dbReference type="SAM" id="MobiDB-lite"/>
    </source>
</evidence>
<accession>A0A0M9VN57</accession>
<dbReference type="Pfam" id="PF17849">
    <property type="entry name" value="OB_Dis3"/>
    <property type="match status" value="1"/>
</dbReference>
<comment type="caution">
    <text evidence="4">The sequence shown here is derived from an EMBL/GenBank/DDBJ whole genome shotgun (WGS) entry which is preliminary data.</text>
</comment>
<dbReference type="VEuPathDB" id="FungiDB:Malapachy_0455"/>
<reference evidence="4 5" key="1">
    <citation type="submission" date="2015-07" db="EMBL/GenBank/DDBJ databases">
        <title>Draft Genome Sequence of Malassezia furfur CBS1878 and Malassezia pachydermatis CBS1879.</title>
        <authorList>
            <person name="Triana S."/>
            <person name="Ohm R."/>
            <person name="Gonzalez A."/>
            <person name="DeCock H."/>
            <person name="Restrepo S."/>
            <person name="Celis A."/>
        </authorList>
    </citation>
    <scope>NUCLEOTIDE SEQUENCE [LARGE SCALE GENOMIC DNA]</scope>
    <source>
        <strain evidence="4 5">CBS 1879</strain>
    </source>
</reference>